<comment type="catalytic activity">
    <reaction evidence="6">
        <text>1D-myo-inositol 1,3,4,5,6-pentakisphosphate + ATP = 1D-myo-inositol hexakisphosphate + ADP + H(+)</text>
        <dbReference type="Rhea" id="RHEA:20313"/>
        <dbReference type="ChEBI" id="CHEBI:15378"/>
        <dbReference type="ChEBI" id="CHEBI:30616"/>
        <dbReference type="ChEBI" id="CHEBI:57733"/>
        <dbReference type="ChEBI" id="CHEBI:58130"/>
        <dbReference type="ChEBI" id="CHEBI:456216"/>
        <dbReference type="EC" id="2.7.1.158"/>
    </reaction>
</comment>
<dbReference type="GO" id="GO:0035299">
    <property type="term" value="F:inositol-1,3,4,5,6-pentakisphosphate 2-kinase activity"/>
    <property type="evidence" value="ECO:0007669"/>
    <property type="project" value="UniProtKB-EC"/>
</dbReference>
<evidence type="ECO:0000256" key="6">
    <source>
        <dbReference type="RuleBase" id="RU364126"/>
    </source>
</evidence>
<evidence type="ECO:0000256" key="1">
    <source>
        <dbReference type="ARBA" id="ARBA00012023"/>
    </source>
</evidence>
<accession>A0A152A6S8</accession>
<dbReference type="GO" id="GO:0032958">
    <property type="term" value="P:inositol phosphate biosynthetic process"/>
    <property type="evidence" value="ECO:0007669"/>
    <property type="project" value="TreeGrafter"/>
</dbReference>
<name>A0A152A6S8_TIELA</name>
<protein>
    <recommendedName>
        <fullName evidence="1 6">Inositol-pentakisphosphate 2-kinase</fullName>
        <ecNumber evidence="1 6">2.7.1.158</ecNumber>
    </recommendedName>
</protein>
<evidence type="ECO:0000313" key="7">
    <source>
        <dbReference type="EMBL" id="KYR01821.1"/>
    </source>
</evidence>
<gene>
    <name evidence="7" type="ORF">DLAC_01834</name>
</gene>
<keyword evidence="2 6" id="KW-0808">Transferase</keyword>
<evidence type="ECO:0000256" key="3">
    <source>
        <dbReference type="ARBA" id="ARBA00022741"/>
    </source>
</evidence>
<dbReference type="AlphaFoldDB" id="A0A152A6S8"/>
<dbReference type="InterPro" id="IPR009286">
    <property type="entry name" value="Ins_P5_2-kin"/>
</dbReference>
<keyword evidence="8" id="KW-1185">Reference proteome</keyword>
<dbReference type="GO" id="GO:0005524">
    <property type="term" value="F:ATP binding"/>
    <property type="evidence" value="ECO:0007669"/>
    <property type="project" value="UniProtKB-KW"/>
</dbReference>
<dbReference type="Pfam" id="PF06090">
    <property type="entry name" value="Ins_P5_2-kin"/>
    <property type="match status" value="1"/>
</dbReference>
<dbReference type="STRING" id="361077.A0A152A6S8"/>
<comment type="domain">
    <text evidence="6">The EXKPK motif is conserved in inositol-pentakisphosphate 2-kinases of both family 1 and 2.</text>
</comment>
<dbReference type="FunCoup" id="A0A152A6S8">
    <property type="interactions" value="221"/>
</dbReference>
<keyword evidence="3 6" id="KW-0547">Nucleotide-binding</keyword>
<dbReference type="InterPro" id="IPR043001">
    <property type="entry name" value="IP5_2-K_N_lobe"/>
</dbReference>
<dbReference type="Gene3D" id="3.30.200.110">
    <property type="entry name" value="Inositol-pentakisphosphate 2-kinase, N-lobe"/>
    <property type="match status" value="1"/>
</dbReference>
<proteinExistence type="predicted"/>
<dbReference type="Proteomes" id="UP000076078">
    <property type="component" value="Unassembled WGS sequence"/>
</dbReference>
<dbReference type="OrthoDB" id="272370at2759"/>
<dbReference type="GO" id="GO:0005634">
    <property type="term" value="C:nucleus"/>
    <property type="evidence" value="ECO:0007669"/>
    <property type="project" value="TreeGrafter"/>
</dbReference>
<dbReference type="InParanoid" id="A0A152A6S8"/>
<dbReference type="PANTHER" id="PTHR14456">
    <property type="entry name" value="INOSITOL POLYPHOSPHATE KINASE 1"/>
    <property type="match status" value="1"/>
</dbReference>
<keyword evidence="5 6" id="KW-0067">ATP-binding</keyword>
<evidence type="ECO:0000256" key="4">
    <source>
        <dbReference type="ARBA" id="ARBA00022777"/>
    </source>
</evidence>
<comment type="caution">
    <text evidence="7">The sequence shown here is derived from an EMBL/GenBank/DDBJ whole genome shotgun (WGS) entry which is preliminary data.</text>
</comment>
<comment type="function">
    <text evidence="6">Phosphorylates Ins(1,3,4,5,6)P5 at position 2 to form Ins(1,2,3,4,5,6)P6 (InsP6 or phytate).</text>
</comment>
<dbReference type="PANTHER" id="PTHR14456:SF2">
    <property type="entry name" value="INOSITOL-PENTAKISPHOSPHATE 2-KINASE"/>
    <property type="match status" value="1"/>
</dbReference>
<organism evidence="7 8">
    <name type="scientific">Tieghemostelium lacteum</name>
    <name type="common">Slime mold</name>
    <name type="synonym">Dictyostelium lacteum</name>
    <dbReference type="NCBI Taxonomy" id="361077"/>
    <lineage>
        <taxon>Eukaryota</taxon>
        <taxon>Amoebozoa</taxon>
        <taxon>Evosea</taxon>
        <taxon>Eumycetozoa</taxon>
        <taxon>Dictyostelia</taxon>
        <taxon>Dictyosteliales</taxon>
        <taxon>Raperosteliaceae</taxon>
        <taxon>Tieghemostelium</taxon>
    </lineage>
</organism>
<dbReference type="EC" id="2.7.1.158" evidence="1 6"/>
<sequence length="470" mass="53864">MQHDHSSITNIDIGTFKYWKYKGEGACNVVLTYHGPNNSKLNGRVLRVKKTNVSSTTIGTLLNGNEDQVNKDISDFKFVADKMSFILNSRYVYPGEIIRVTKEFLEQLDEHILNDRPKSRSKLRIDTNITIAFLIQDLSMFRDVSIPGHHFQSPKENFSPSLSPSPSSSFTRDQIICIEIKPKWGFLQSRSEFITNAKDVKSNTCRYCMHQYIKLQEGSISEISNYCPLDLYCNSNDNDDNNSMNIDRKKKAIKELFYHPQNNLKIYIDGELAFTGSLGGGNDLSKEESIQMIGSLFRPTLSTQSLCELVSAILSRESILSNLKSVQLYDELDIEAIYYLYCKLNQIPNTIGYQLNSQSKLDQLTNDQIREYISRFLISATVKDCSIMLSFNNNSKFNSDTIQSFKFINSLDISSNTTINFNDNNIIYYKIGIVDLDKKKESSIPNYYKTDKLIIENYQNNCNNKKQCTE</sequence>
<evidence type="ECO:0000313" key="8">
    <source>
        <dbReference type="Proteomes" id="UP000076078"/>
    </source>
</evidence>
<evidence type="ECO:0000256" key="2">
    <source>
        <dbReference type="ARBA" id="ARBA00022679"/>
    </source>
</evidence>
<dbReference type="OMA" id="HRQHCIV"/>
<keyword evidence="4 6" id="KW-0418">Kinase</keyword>
<reference evidence="7 8" key="1">
    <citation type="submission" date="2015-12" db="EMBL/GenBank/DDBJ databases">
        <title>Dictyostelia acquired genes for synthesis and detection of signals that induce cell-type specialization by lateral gene transfer from prokaryotes.</title>
        <authorList>
            <person name="Gloeckner G."/>
            <person name="Schaap P."/>
        </authorList>
    </citation>
    <scope>NUCLEOTIDE SEQUENCE [LARGE SCALE GENOMIC DNA]</scope>
    <source>
        <strain evidence="7 8">TK</strain>
    </source>
</reference>
<dbReference type="EMBL" id="LODT01000006">
    <property type="protein sequence ID" value="KYR01821.1"/>
    <property type="molecule type" value="Genomic_DNA"/>
</dbReference>
<evidence type="ECO:0000256" key="5">
    <source>
        <dbReference type="ARBA" id="ARBA00022840"/>
    </source>
</evidence>